<gene>
    <name evidence="2" type="primary">ORF45223</name>
</gene>
<reference evidence="2" key="1">
    <citation type="submission" date="2014-12" db="EMBL/GenBank/DDBJ databases">
        <title>Insight into the proteome of Arion vulgaris.</title>
        <authorList>
            <person name="Aradska J."/>
            <person name="Bulat T."/>
            <person name="Smidak R."/>
            <person name="Sarate P."/>
            <person name="Gangsoo J."/>
            <person name="Sialana F."/>
            <person name="Bilban M."/>
            <person name="Lubec G."/>
        </authorList>
    </citation>
    <scope>NUCLEOTIDE SEQUENCE</scope>
    <source>
        <tissue evidence="2">Skin</tissue>
    </source>
</reference>
<feature type="compositionally biased region" description="Low complexity" evidence="1">
    <location>
        <begin position="1"/>
        <end position="23"/>
    </location>
</feature>
<feature type="non-terminal residue" evidence="2">
    <location>
        <position position="1"/>
    </location>
</feature>
<feature type="compositionally biased region" description="Basic and acidic residues" evidence="1">
    <location>
        <begin position="43"/>
        <end position="57"/>
    </location>
</feature>
<name>A0A0B6Z458_9EUPU</name>
<feature type="non-terminal residue" evidence="2">
    <location>
        <position position="78"/>
    </location>
</feature>
<accession>A0A0B6Z458</accession>
<organism evidence="2">
    <name type="scientific">Arion vulgaris</name>
    <dbReference type="NCBI Taxonomy" id="1028688"/>
    <lineage>
        <taxon>Eukaryota</taxon>
        <taxon>Metazoa</taxon>
        <taxon>Spiralia</taxon>
        <taxon>Lophotrochozoa</taxon>
        <taxon>Mollusca</taxon>
        <taxon>Gastropoda</taxon>
        <taxon>Heterobranchia</taxon>
        <taxon>Euthyneura</taxon>
        <taxon>Panpulmonata</taxon>
        <taxon>Eupulmonata</taxon>
        <taxon>Stylommatophora</taxon>
        <taxon>Helicina</taxon>
        <taxon>Arionoidea</taxon>
        <taxon>Arionidae</taxon>
        <taxon>Arion</taxon>
    </lineage>
</organism>
<protein>
    <submittedName>
        <fullName evidence="2">Uncharacterized protein</fullName>
    </submittedName>
</protein>
<sequence length="78" mass="8405">NESFSGSGNNKSPFSSPSSCSSSTDRKKAVNITEASFPKTQVKKTDSPKKNLKEKDTTIATKLSQDCPTKMSQDSTTK</sequence>
<feature type="region of interest" description="Disordered" evidence="1">
    <location>
        <begin position="1"/>
        <end position="78"/>
    </location>
</feature>
<dbReference type="EMBL" id="HACG01015595">
    <property type="protein sequence ID" value="CEK62460.1"/>
    <property type="molecule type" value="Transcribed_RNA"/>
</dbReference>
<proteinExistence type="predicted"/>
<evidence type="ECO:0000256" key="1">
    <source>
        <dbReference type="SAM" id="MobiDB-lite"/>
    </source>
</evidence>
<feature type="compositionally biased region" description="Polar residues" evidence="1">
    <location>
        <begin position="58"/>
        <end position="78"/>
    </location>
</feature>
<dbReference type="AlphaFoldDB" id="A0A0B6Z458"/>
<evidence type="ECO:0000313" key="2">
    <source>
        <dbReference type="EMBL" id="CEK62460.1"/>
    </source>
</evidence>